<dbReference type="Proteomes" id="UP000070366">
    <property type="component" value="Unassembled WGS sequence"/>
</dbReference>
<protein>
    <submittedName>
        <fullName evidence="2">Uncharacterized protein</fullName>
    </submittedName>
</protein>
<keyword evidence="3" id="KW-1185">Reference proteome</keyword>
<reference evidence="2 3" key="1">
    <citation type="submission" date="2016-02" db="EMBL/GenBank/DDBJ databases">
        <authorList>
            <person name="Wen L."/>
            <person name="He K."/>
            <person name="Yang H."/>
        </authorList>
    </citation>
    <scope>NUCLEOTIDE SEQUENCE [LARGE SCALE GENOMIC DNA]</scope>
    <source>
        <strain evidence="2 3">DSM 22607</strain>
    </source>
</reference>
<sequence length="48" mass="5549">MQNRSADQPDGKTEKQTARRQAALFLYIRKKRPARKQDPSKSACTMKI</sequence>
<organism evidence="2 3">
    <name type="scientific">Christensenella minuta</name>
    <dbReference type="NCBI Taxonomy" id="626937"/>
    <lineage>
        <taxon>Bacteria</taxon>
        <taxon>Bacillati</taxon>
        <taxon>Bacillota</taxon>
        <taxon>Clostridia</taxon>
        <taxon>Christensenellales</taxon>
        <taxon>Christensenellaceae</taxon>
        <taxon>Christensenella</taxon>
    </lineage>
</organism>
<comment type="caution">
    <text evidence="2">The sequence shown here is derived from an EMBL/GenBank/DDBJ whole genome shotgun (WGS) entry which is preliminary data.</text>
</comment>
<feature type="region of interest" description="Disordered" evidence="1">
    <location>
        <begin position="1"/>
        <end position="22"/>
    </location>
</feature>
<proteinExistence type="predicted"/>
<feature type="compositionally biased region" description="Basic and acidic residues" evidence="1">
    <location>
        <begin position="7"/>
        <end position="17"/>
    </location>
</feature>
<dbReference type="STRING" id="626937.HMPREF3293_01215"/>
<gene>
    <name evidence="2" type="ORF">HMPREF3293_01215</name>
</gene>
<dbReference type="EMBL" id="LSZW01000054">
    <property type="protein sequence ID" value="KXK65923.1"/>
    <property type="molecule type" value="Genomic_DNA"/>
</dbReference>
<name>A0A136Q5H0_9FIRM</name>
<dbReference type="AlphaFoldDB" id="A0A136Q5H0"/>
<accession>A0A136Q5H0</accession>
<evidence type="ECO:0000256" key="1">
    <source>
        <dbReference type="SAM" id="MobiDB-lite"/>
    </source>
</evidence>
<evidence type="ECO:0000313" key="2">
    <source>
        <dbReference type="EMBL" id="KXK65923.1"/>
    </source>
</evidence>
<evidence type="ECO:0000313" key="3">
    <source>
        <dbReference type="Proteomes" id="UP000070366"/>
    </source>
</evidence>